<dbReference type="AlphaFoldDB" id="Q2PYC6"/>
<protein>
    <submittedName>
        <fullName evidence="1">Uncharacterized protein</fullName>
    </submittedName>
</protein>
<accession>Q2PYC6</accession>
<proteinExistence type="predicted"/>
<sequence length="45" mass="5407">MKALDMMTLDPVWTTQKLQRLSFLKYQRFPEVRPQTEVGFYGDQL</sequence>
<organism evidence="1">
    <name type="scientific">uncultured marine bacterium Ant24C4</name>
    <dbReference type="NCBI Taxonomy" id="360425"/>
    <lineage>
        <taxon>Bacteria</taxon>
        <taxon>environmental samples</taxon>
    </lineage>
</organism>
<dbReference type="EMBL" id="DQ295239">
    <property type="protein sequence ID" value="ABC25301.1"/>
    <property type="molecule type" value="Genomic_DNA"/>
</dbReference>
<reference evidence="1" key="1">
    <citation type="journal article" date="2006" name="Appl. Environ. Microbiol.">
        <title>Comparative genomics of DNA fragments from six Antarctic marine planktonic bacteria.</title>
        <authorList>
            <person name="Grzymski J.J."/>
            <person name="Carter B.J."/>
            <person name="DeLong E.F."/>
            <person name="Feldman R.A."/>
            <person name="Ghadiri A."/>
            <person name="Murray A.E."/>
        </authorList>
    </citation>
    <scope>NUCLEOTIDE SEQUENCE</scope>
</reference>
<name>Q2PYC6_9BACT</name>
<evidence type="ECO:0000313" key="1">
    <source>
        <dbReference type="EMBL" id="ABC25301.1"/>
    </source>
</evidence>